<reference evidence="1" key="2">
    <citation type="journal article" date="2015" name="Fish Shellfish Immunol.">
        <title>Early steps in the European eel (Anguilla anguilla)-Vibrio vulnificus interaction in the gills: Role of the RtxA13 toxin.</title>
        <authorList>
            <person name="Callol A."/>
            <person name="Pajuelo D."/>
            <person name="Ebbesson L."/>
            <person name="Teles M."/>
            <person name="MacKenzie S."/>
            <person name="Amaro C."/>
        </authorList>
    </citation>
    <scope>NUCLEOTIDE SEQUENCE</scope>
</reference>
<evidence type="ECO:0000313" key="1">
    <source>
        <dbReference type="EMBL" id="JAI06003.1"/>
    </source>
</evidence>
<dbReference type="EMBL" id="GBXM01002575">
    <property type="protein sequence ID" value="JAI06003.1"/>
    <property type="molecule type" value="Transcribed_RNA"/>
</dbReference>
<sequence>MNTCNPMCITTFVFIQSQNAFHNLLLILHSTRKSFRQVCLKDSNLKYFPLRICQNR</sequence>
<reference evidence="1" key="1">
    <citation type="submission" date="2014-11" db="EMBL/GenBank/DDBJ databases">
        <authorList>
            <person name="Amaro Gonzalez C."/>
        </authorList>
    </citation>
    <scope>NUCLEOTIDE SEQUENCE</scope>
</reference>
<proteinExistence type="predicted"/>
<dbReference type="AlphaFoldDB" id="A0A0E9XTE2"/>
<protein>
    <submittedName>
        <fullName evidence="1">Uncharacterized protein</fullName>
    </submittedName>
</protein>
<name>A0A0E9XTE2_ANGAN</name>
<organism evidence="1">
    <name type="scientific">Anguilla anguilla</name>
    <name type="common">European freshwater eel</name>
    <name type="synonym">Muraena anguilla</name>
    <dbReference type="NCBI Taxonomy" id="7936"/>
    <lineage>
        <taxon>Eukaryota</taxon>
        <taxon>Metazoa</taxon>
        <taxon>Chordata</taxon>
        <taxon>Craniata</taxon>
        <taxon>Vertebrata</taxon>
        <taxon>Euteleostomi</taxon>
        <taxon>Actinopterygii</taxon>
        <taxon>Neopterygii</taxon>
        <taxon>Teleostei</taxon>
        <taxon>Anguilliformes</taxon>
        <taxon>Anguillidae</taxon>
        <taxon>Anguilla</taxon>
    </lineage>
</organism>
<accession>A0A0E9XTE2</accession>